<keyword evidence="2" id="KW-1185">Reference proteome</keyword>
<proteinExistence type="predicted"/>
<evidence type="ECO:0000313" key="2">
    <source>
        <dbReference type="Proteomes" id="UP000466966"/>
    </source>
</evidence>
<reference evidence="1 2" key="1">
    <citation type="submission" date="2019-12" db="EMBL/GenBank/DDBJ databases">
        <title>Genomic-based taxomic classification of the family Erythrobacteraceae.</title>
        <authorList>
            <person name="Xu L."/>
        </authorList>
    </citation>
    <scope>NUCLEOTIDE SEQUENCE [LARGE SCALE GENOMIC DNA]</scope>
    <source>
        <strain evidence="1 2">M0322</strain>
    </source>
</reference>
<dbReference type="RefSeq" id="WP_202393050.1">
    <property type="nucleotide sequence ID" value="NZ_WTYV01000003.1"/>
</dbReference>
<accession>A0A844YXQ1</accession>
<gene>
    <name evidence="1" type="ORF">GRI99_08965</name>
</gene>
<dbReference type="EMBL" id="WTYV01000003">
    <property type="protein sequence ID" value="MXO71768.1"/>
    <property type="molecule type" value="Genomic_DNA"/>
</dbReference>
<dbReference type="AlphaFoldDB" id="A0A844YXQ1"/>
<sequence length="169" mass="18374">MDKAIQFLANLFHVVRPLTAFAGKFLDSRRISYYEQNRNTSYLRIRPMQNPTLLDWIENHLKERGISATRFGRLAVGDPRFVLDLRNGRSPRRKTIARLETYLAGLGESADPVAAAKAPASLPPCATGLSKTRNGDSIPGGIALNSRMAGQVARGAKAALQAGGEGERA</sequence>
<organism evidence="1 2">
    <name type="scientific">Alteraurantiacibacter buctensis</name>
    <dbReference type="NCBI Taxonomy" id="1503981"/>
    <lineage>
        <taxon>Bacteria</taxon>
        <taxon>Pseudomonadati</taxon>
        <taxon>Pseudomonadota</taxon>
        <taxon>Alphaproteobacteria</taxon>
        <taxon>Sphingomonadales</taxon>
        <taxon>Erythrobacteraceae</taxon>
        <taxon>Alteraurantiacibacter</taxon>
    </lineage>
</organism>
<comment type="caution">
    <text evidence="1">The sequence shown here is derived from an EMBL/GenBank/DDBJ whole genome shotgun (WGS) entry which is preliminary data.</text>
</comment>
<dbReference type="Proteomes" id="UP000466966">
    <property type="component" value="Unassembled WGS sequence"/>
</dbReference>
<evidence type="ECO:0000313" key="1">
    <source>
        <dbReference type="EMBL" id="MXO71768.1"/>
    </source>
</evidence>
<name>A0A844YXQ1_9SPHN</name>
<protein>
    <submittedName>
        <fullName evidence="1">Uncharacterized protein</fullName>
    </submittedName>
</protein>